<proteinExistence type="predicted"/>
<reference evidence="2 3" key="1">
    <citation type="submission" date="2024-02" db="EMBL/GenBank/DDBJ databases">
        <title>High-quality chromosome-scale genome assembly of Pensacola bahiagrass (Paspalum notatum Flugge var. saurae).</title>
        <authorList>
            <person name="Vega J.M."/>
            <person name="Podio M."/>
            <person name="Orjuela J."/>
            <person name="Siena L.A."/>
            <person name="Pessino S.C."/>
            <person name="Combes M.C."/>
            <person name="Mariac C."/>
            <person name="Albertini E."/>
            <person name="Pupilli F."/>
            <person name="Ortiz J.P.A."/>
            <person name="Leblanc O."/>
        </authorList>
    </citation>
    <scope>NUCLEOTIDE SEQUENCE [LARGE SCALE GENOMIC DNA]</scope>
    <source>
        <strain evidence="2">R1</strain>
        <tissue evidence="2">Leaf</tissue>
    </source>
</reference>
<evidence type="ECO:0000256" key="1">
    <source>
        <dbReference type="SAM" id="MobiDB-lite"/>
    </source>
</evidence>
<dbReference type="EMBL" id="CP144745">
    <property type="protein sequence ID" value="WVZ49450.1"/>
    <property type="molecule type" value="Genomic_DNA"/>
</dbReference>
<dbReference type="AlphaFoldDB" id="A0AAQ3PEA5"/>
<name>A0AAQ3PEA5_PASNO</name>
<dbReference type="Proteomes" id="UP001341281">
    <property type="component" value="Chromosome 01"/>
</dbReference>
<accession>A0AAQ3PEA5</accession>
<feature type="region of interest" description="Disordered" evidence="1">
    <location>
        <begin position="1"/>
        <end position="49"/>
    </location>
</feature>
<feature type="non-terminal residue" evidence="2">
    <location>
        <position position="182"/>
    </location>
</feature>
<feature type="compositionally biased region" description="Low complexity" evidence="1">
    <location>
        <begin position="13"/>
        <end position="28"/>
    </location>
</feature>
<keyword evidence="3" id="KW-1185">Reference proteome</keyword>
<gene>
    <name evidence="2" type="ORF">U9M48_000812</name>
</gene>
<evidence type="ECO:0000313" key="3">
    <source>
        <dbReference type="Proteomes" id="UP001341281"/>
    </source>
</evidence>
<organism evidence="2 3">
    <name type="scientific">Paspalum notatum var. saurae</name>
    <dbReference type="NCBI Taxonomy" id="547442"/>
    <lineage>
        <taxon>Eukaryota</taxon>
        <taxon>Viridiplantae</taxon>
        <taxon>Streptophyta</taxon>
        <taxon>Embryophyta</taxon>
        <taxon>Tracheophyta</taxon>
        <taxon>Spermatophyta</taxon>
        <taxon>Magnoliopsida</taxon>
        <taxon>Liliopsida</taxon>
        <taxon>Poales</taxon>
        <taxon>Poaceae</taxon>
        <taxon>PACMAD clade</taxon>
        <taxon>Panicoideae</taxon>
        <taxon>Andropogonodae</taxon>
        <taxon>Paspaleae</taxon>
        <taxon>Paspalinae</taxon>
        <taxon>Paspalum</taxon>
    </lineage>
</organism>
<protein>
    <submittedName>
        <fullName evidence="2">Uncharacterized protein</fullName>
    </submittedName>
</protein>
<evidence type="ECO:0000313" key="2">
    <source>
        <dbReference type="EMBL" id="WVZ49450.1"/>
    </source>
</evidence>
<sequence>HAVAAHSDAGREAAAPSRRWRPTPAAAAHPRRLGRATTLPPPATQEGPLPVTEVAALLPGRPGTFGPLRPRRIRVKVRQAAASPPCCLGSPSTLSSPVAPSQGIGILSGVWILSGVLQISCAVEDDIPCLISSVLGSHNKPVLPSTATTAAARFDSLPLIAQINNDECDSGATASVNGSQGG</sequence>